<evidence type="ECO:0000313" key="3">
    <source>
        <dbReference type="Proteomes" id="UP000481087"/>
    </source>
</evidence>
<dbReference type="Gene3D" id="3.90.660.50">
    <property type="match status" value="1"/>
</dbReference>
<dbReference type="SUPFAM" id="SSF51905">
    <property type="entry name" value="FAD/NAD(P)-binding domain"/>
    <property type="match status" value="1"/>
</dbReference>
<dbReference type="PRINTS" id="PR00419">
    <property type="entry name" value="ADXRDTASE"/>
</dbReference>
<dbReference type="Gene3D" id="3.50.50.60">
    <property type="entry name" value="FAD/NAD(P)-binding domain"/>
    <property type="match status" value="1"/>
</dbReference>
<keyword evidence="3" id="KW-1185">Reference proteome</keyword>
<dbReference type="Proteomes" id="UP000481087">
    <property type="component" value="Unassembled WGS sequence"/>
</dbReference>
<organism evidence="2 3">
    <name type="scientific">Paenibacillus silvestris</name>
    <dbReference type="NCBI Taxonomy" id="2606219"/>
    <lineage>
        <taxon>Bacteria</taxon>
        <taxon>Bacillati</taxon>
        <taxon>Bacillota</taxon>
        <taxon>Bacilli</taxon>
        <taxon>Bacillales</taxon>
        <taxon>Paenibacillaceae</taxon>
        <taxon>Paenibacillus</taxon>
    </lineage>
</organism>
<sequence length="434" mass="47001">MTELHKSELKQYDTAVIGGGLAGLIAAIELAKGGQKVVIFERAARLGGRAMTNKKNGAFFNLGGHALYRAGQAYAVLTELGIQLDGGKPSSNIKAMWNNRIVPMPASLTSMLTSKLLTWSGKMQLMKLVMKLARMDANRIPDLSLRDWAEAEISDPMVRHVFYSLCRTATYAQDPDFQLAGAALAQLQRALKGVLYLHGGWQTIVDQLRDKAIQAGVQLISGKDVKEIVLENGRVKKLMLAEGEHIQAANVISTASPSETYKLVSDAADRTLLKQWKDEARPSMAACLDLGLRKLPEGGRDVAMGLDQPIFFSHHTLNAQLSDNGTLVVHLVKYNGPGESDPKADERMLTAAMNTLHPGWEDEVVARQFLPNITVVHDTLHRGRSSRFTGPAVEGVGGLYVAGDWVTHGEMLADASAASAKRAAAAILKSSRMA</sequence>
<reference evidence="2 3" key="1">
    <citation type="submission" date="2019-12" db="EMBL/GenBank/DDBJ databases">
        <title>Paenibacillus sp. nov. sp. isolated from soil.</title>
        <authorList>
            <person name="Kim J."/>
            <person name="Jeong S.E."/>
            <person name="Jung H.S."/>
            <person name="Jeon C.O."/>
        </authorList>
    </citation>
    <scope>NUCLEOTIDE SEQUENCE [LARGE SCALE GENOMIC DNA]</scope>
    <source>
        <strain evidence="2 3">5J-6</strain>
    </source>
</reference>
<comment type="caution">
    <text evidence="2">The sequence shown here is derived from an EMBL/GenBank/DDBJ whole genome shotgun (WGS) entry which is preliminary data.</text>
</comment>
<protein>
    <submittedName>
        <fullName evidence="2">FAD-dependent oxidoreductase</fullName>
    </submittedName>
</protein>
<dbReference type="GO" id="GO:0016491">
    <property type="term" value="F:oxidoreductase activity"/>
    <property type="evidence" value="ECO:0007669"/>
    <property type="project" value="InterPro"/>
</dbReference>
<dbReference type="Pfam" id="PF01593">
    <property type="entry name" value="Amino_oxidase"/>
    <property type="match status" value="1"/>
</dbReference>
<dbReference type="EMBL" id="WTUZ01000014">
    <property type="protein sequence ID" value="MZQ82407.1"/>
    <property type="molecule type" value="Genomic_DNA"/>
</dbReference>
<dbReference type="RefSeq" id="WP_161406631.1">
    <property type="nucleotide sequence ID" value="NZ_WTUZ01000014.1"/>
</dbReference>
<proteinExistence type="predicted"/>
<dbReference type="InterPro" id="IPR050464">
    <property type="entry name" value="Zeta_carotene_desat/Oxidored"/>
</dbReference>
<evidence type="ECO:0000259" key="1">
    <source>
        <dbReference type="Pfam" id="PF01593"/>
    </source>
</evidence>
<accession>A0A6L8UWW1</accession>
<dbReference type="AlphaFoldDB" id="A0A6L8UWW1"/>
<evidence type="ECO:0000313" key="2">
    <source>
        <dbReference type="EMBL" id="MZQ82407.1"/>
    </source>
</evidence>
<gene>
    <name evidence="2" type="ORF">GQF01_09835</name>
</gene>
<dbReference type="PANTHER" id="PTHR42923">
    <property type="entry name" value="PROTOPORPHYRINOGEN OXIDASE"/>
    <property type="match status" value="1"/>
</dbReference>
<name>A0A6L8UWW1_9BACL</name>
<dbReference type="InterPro" id="IPR036188">
    <property type="entry name" value="FAD/NAD-bd_sf"/>
</dbReference>
<feature type="domain" description="Amine oxidase" evidence="1">
    <location>
        <begin position="21"/>
        <end position="265"/>
    </location>
</feature>
<dbReference type="PANTHER" id="PTHR42923:SF3">
    <property type="entry name" value="PROTOPORPHYRINOGEN OXIDASE"/>
    <property type="match status" value="1"/>
</dbReference>
<dbReference type="InterPro" id="IPR002937">
    <property type="entry name" value="Amino_oxidase"/>
</dbReference>